<reference evidence="1 2" key="1">
    <citation type="submission" date="2019-04" db="EMBL/GenBank/DDBJ databases">
        <title>Mesorhizobium composti sp. nov., isolated from compost.</title>
        <authorList>
            <person name="Lin S.-Y."/>
            <person name="Hameed A."/>
            <person name="Hsieh Y.-T."/>
            <person name="Young C.-C."/>
        </authorList>
    </citation>
    <scope>NUCLEOTIDE SEQUENCE [LARGE SCALE GENOMIC DNA]</scope>
    <source>
        <strain evidence="1 2">CC-YTH430</strain>
    </source>
</reference>
<accession>A0ABY2QBT5</accession>
<keyword evidence="2" id="KW-1185">Reference proteome</keyword>
<dbReference type="PANTHER" id="PTHR37943:SF1">
    <property type="entry name" value="PROTEIN VES"/>
    <property type="match status" value="1"/>
</dbReference>
<dbReference type="Proteomes" id="UP000306441">
    <property type="component" value="Unassembled WGS sequence"/>
</dbReference>
<organism evidence="1 2">
    <name type="scientific">Ollibium composti</name>
    <dbReference type="NCBI Taxonomy" id="2675109"/>
    <lineage>
        <taxon>Bacteria</taxon>
        <taxon>Pseudomonadati</taxon>
        <taxon>Pseudomonadota</taxon>
        <taxon>Alphaproteobacteria</taxon>
        <taxon>Hyphomicrobiales</taxon>
        <taxon>Phyllobacteriaceae</taxon>
        <taxon>Ollibium</taxon>
    </lineage>
</organism>
<proteinExistence type="predicted"/>
<evidence type="ECO:0000313" key="2">
    <source>
        <dbReference type="Proteomes" id="UP000306441"/>
    </source>
</evidence>
<dbReference type="RefSeq" id="WP_136354931.1">
    <property type="nucleotide sequence ID" value="NZ_SSNY01000002.1"/>
</dbReference>
<dbReference type="InterPro" id="IPR014710">
    <property type="entry name" value="RmlC-like_jellyroll"/>
</dbReference>
<dbReference type="SUPFAM" id="SSF51182">
    <property type="entry name" value="RmlC-like cupins"/>
    <property type="match status" value="1"/>
</dbReference>
<comment type="caution">
    <text evidence="1">The sequence shown here is derived from an EMBL/GenBank/DDBJ whole genome shotgun (WGS) entry which is preliminary data.</text>
</comment>
<dbReference type="PANTHER" id="PTHR37943">
    <property type="entry name" value="PROTEIN VES"/>
    <property type="match status" value="1"/>
</dbReference>
<name>A0ABY2QBT5_9HYPH</name>
<dbReference type="InterPro" id="IPR011051">
    <property type="entry name" value="RmlC_Cupin_sf"/>
</dbReference>
<protein>
    <submittedName>
        <fullName evidence="1">HutD family protein</fullName>
    </submittedName>
</protein>
<sequence length="189" mass="20191">MRFVPSAEFRAMPWKNGLGVTREVALGGDAATFDWRVSIATVGASGPFSAFPGIDRTIAVLKGEGMLLNVDGARHELLAAGEPFSFAGEAKVHADCIGGETTDLNIMTRRASFAHVMTRRRPAEPFTFTGPAGLTFLICNGPFRLEIAGKDHAAQPLDAVCDIAEGDRLRIEPQGQADLFQITVGQAPH</sequence>
<evidence type="ECO:0000313" key="1">
    <source>
        <dbReference type="EMBL" id="THF59148.1"/>
    </source>
</evidence>
<dbReference type="CDD" id="cd20293">
    <property type="entry name" value="cupin_HutD_N"/>
    <property type="match status" value="1"/>
</dbReference>
<dbReference type="EMBL" id="SSNY01000002">
    <property type="protein sequence ID" value="THF59148.1"/>
    <property type="molecule type" value="Genomic_DNA"/>
</dbReference>
<dbReference type="Pfam" id="PF05962">
    <property type="entry name" value="HutD"/>
    <property type="match status" value="1"/>
</dbReference>
<gene>
    <name evidence="1" type="ORF">E6C48_05750</name>
</gene>
<dbReference type="Gene3D" id="2.60.120.10">
    <property type="entry name" value="Jelly Rolls"/>
    <property type="match status" value="1"/>
</dbReference>
<dbReference type="InterPro" id="IPR010282">
    <property type="entry name" value="Uncharacterised_HutD/Ves"/>
</dbReference>